<sequence length="306" mass="34267">MKRNFLTALLVASMAVAASAQSVGEANAKYDAKEYKASGQLYDKALAKGKANPADYYNAACSWALAGDKNKAFGYLGKAVNTGWSNLAHLKQDADLNSLHQDKRWAALVQGLEKKVAALEAGYNKPLKAQLERIYETDQAIRLKVEPTQKEFGNDSPEMKALWEEMRQVDEQNKIEVVAILEKHGWPGKSLVGLQANAAAFLVIQHSDKETMEKYLPLLREAAEKGEAAKGQVALMEDRVRMNNGQPQLYGSQLRMNKETGKYELYQIEDEANVNKRREEMGMEPLQDYMKRFGLEYEVPQASAEK</sequence>
<keyword evidence="3" id="KW-1185">Reference proteome</keyword>
<organism evidence="2 3">
    <name type="scientific">Pontibacter actiniarum</name>
    <dbReference type="NCBI Taxonomy" id="323450"/>
    <lineage>
        <taxon>Bacteria</taxon>
        <taxon>Pseudomonadati</taxon>
        <taxon>Bacteroidota</taxon>
        <taxon>Cytophagia</taxon>
        <taxon>Cytophagales</taxon>
        <taxon>Hymenobacteraceae</taxon>
        <taxon>Pontibacter</taxon>
    </lineage>
</organism>
<dbReference type="OrthoDB" id="1164858at2"/>
<dbReference type="KEGG" id="pact:CA264_19115"/>
<evidence type="ECO:0000256" key="1">
    <source>
        <dbReference type="SAM" id="SignalP"/>
    </source>
</evidence>
<dbReference type="Proteomes" id="UP000266292">
    <property type="component" value="Chromosome"/>
</dbReference>
<evidence type="ECO:0000313" key="3">
    <source>
        <dbReference type="Proteomes" id="UP000266292"/>
    </source>
</evidence>
<dbReference type="InterPro" id="IPR046732">
    <property type="entry name" value="DUF6624"/>
</dbReference>
<keyword evidence="1" id="KW-0732">Signal</keyword>
<reference evidence="3" key="1">
    <citation type="submission" date="2017-05" db="EMBL/GenBank/DDBJ databases">
        <authorList>
            <person name="Ray J."/>
            <person name="Price M."/>
            <person name="Deutschbauer A."/>
        </authorList>
    </citation>
    <scope>NUCLEOTIDE SEQUENCE [LARGE SCALE GENOMIC DNA]</scope>
    <source>
        <strain evidence="3">DSM 19842</strain>
    </source>
</reference>
<feature type="signal peptide" evidence="1">
    <location>
        <begin position="1"/>
        <end position="20"/>
    </location>
</feature>
<accession>A0A1X9YWU8</accession>
<feature type="chain" id="PRO_5010996841" description="Tetratricopeptide repeat protein" evidence="1">
    <location>
        <begin position="21"/>
        <end position="306"/>
    </location>
</feature>
<dbReference type="RefSeq" id="WP_025609010.1">
    <property type="nucleotide sequence ID" value="NZ_CP021235.1"/>
</dbReference>
<dbReference type="NCBIfam" id="NF047558">
    <property type="entry name" value="TPR_END_plus"/>
    <property type="match status" value="1"/>
</dbReference>
<name>A0A1X9YWU8_9BACT</name>
<dbReference type="Pfam" id="PF20329">
    <property type="entry name" value="DUF6624"/>
    <property type="match status" value="1"/>
</dbReference>
<protein>
    <recommendedName>
        <fullName evidence="4">Tetratricopeptide repeat protein</fullName>
    </recommendedName>
</protein>
<gene>
    <name evidence="2" type="ORF">CA264_19115</name>
</gene>
<evidence type="ECO:0008006" key="4">
    <source>
        <dbReference type="Google" id="ProtNLM"/>
    </source>
</evidence>
<proteinExistence type="predicted"/>
<dbReference type="EMBL" id="CP021235">
    <property type="protein sequence ID" value="ARS37359.1"/>
    <property type="molecule type" value="Genomic_DNA"/>
</dbReference>
<dbReference type="STRING" id="709015.GCA_000472485_03861"/>
<dbReference type="AlphaFoldDB" id="A0A1X9YWU8"/>
<evidence type="ECO:0000313" key="2">
    <source>
        <dbReference type="EMBL" id="ARS37359.1"/>
    </source>
</evidence>